<dbReference type="GeneID" id="94840827"/>
<accession>A0A1J4JYJ9</accession>
<dbReference type="PROSITE" id="PS50011">
    <property type="entry name" value="PROTEIN_KINASE_DOM"/>
    <property type="match status" value="1"/>
</dbReference>
<feature type="domain" description="Protein kinase" evidence="8">
    <location>
        <begin position="12"/>
        <end position="216"/>
    </location>
</feature>
<evidence type="ECO:0000313" key="10">
    <source>
        <dbReference type="Proteomes" id="UP000179807"/>
    </source>
</evidence>
<dbReference type="FunFam" id="1.10.510.10:FF:000571">
    <property type="entry name" value="Maternal embryonic leucine zipper kinase"/>
    <property type="match status" value="1"/>
</dbReference>
<evidence type="ECO:0000256" key="1">
    <source>
        <dbReference type="ARBA" id="ARBA00022527"/>
    </source>
</evidence>
<organism evidence="9 10">
    <name type="scientific">Tritrichomonas foetus</name>
    <dbReference type="NCBI Taxonomy" id="1144522"/>
    <lineage>
        <taxon>Eukaryota</taxon>
        <taxon>Metamonada</taxon>
        <taxon>Parabasalia</taxon>
        <taxon>Tritrichomonadida</taxon>
        <taxon>Tritrichomonadidae</taxon>
        <taxon>Tritrichomonas</taxon>
    </lineage>
</organism>
<dbReference type="GO" id="GO:0035556">
    <property type="term" value="P:intracellular signal transduction"/>
    <property type="evidence" value="ECO:0007669"/>
    <property type="project" value="TreeGrafter"/>
</dbReference>
<dbReference type="GO" id="GO:0005737">
    <property type="term" value="C:cytoplasm"/>
    <property type="evidence" value="ECO:0007669"/>
    <property type="project" value="TreeGrafter"/>
</dbReference>
<evidence type="ECO:0000256" key="3">
    <source>
        <dbReference type="ARBA" id="ARBA00022741"/>
    </source>
</evidence>
<keyword evidence="10" id="KW-1185">Reference proteome</keyword>
<dbReference type="PANTHER" id="PTHR24346">
    <property type="entry name" value="MAP/MICROTUBULE AFFINITY-REGULATING KINASE"/>
    <property type="match status" value="1"/>
</dbReference>
<evidence type="ECO:0000256" key="5">
    <source>
        <dbReference type="ARBA" id="ARBA00022840"/>
    </source>
</evidence>
<dbReference type="Pfam" id="PF00069">
    <property type="entry name" value="Pkinase"/>
    <property type="match status" value="1"/>
</dbReference>
<dbReference type="InterPro" id="IPR008271">
    <property type="entry name" value="Ser/Thr_kinase_AS"/>
</dbReference>
<dbReference type="GO" id="GO:0005524">
    <property type="term" value="F:ATP binding"/>
    <property type="evidence" value="ECO:0007669"/>
    <property type="project" value="UniProtKB-UniRule"/>
</dbReference>
<keyword evidence="1 7" id="KW-0723">Serine/threonine-protein kinase</keyword>
<dbReference type="PANTHER" id="PTHR24346:SF82">
    <property type="entry name" value="KP78A-RELATED"/>
    <property type="match status" value="1"/>
</dbReference>
<dbReference type="Gene3D" id="1.10.510.10">
    <property type="entry name" value="Transferase(Phosphotransferase) domain 1"/>
    <property type="match status" value="1"/>
</dbReference>
<dbReference type="InterPro" id="IPR011009">
    <property type="entry name" value="Kinase-like_dom_sf"/>
</dbReference>
<feature type="binding site" evidence="6">
    <location>
        <position position="45"/>
    </location>
    <ligand>
        <name>ATP</name>
        <dbReference type="ChEBI" id="CHEBI:30616"/>
    </ligand>
</feature>
<keyword evidence="2" id="KW-0808">Transferase</keyword>
<keyword evidence="5 6" id="KW-0067">ATP-binding</keyword>
<evidence type="ECO:0000256" key="2">
    <source>
        <dbReference type="ARBA" id="ARBA00022679"/>
    </source>
</evidence>
<protein>
    <submittedName>
        <fullName evidence="9">CAMK family protein kinase</fullName>
    </submittedName>
</protein>
<dbReference type="InterPro" id="IPR017441">
    <property type="entry name" value="Protein_kinase_ATP_BS"/>
</dbReference>
<dbReference type="RefSeq" id="XP_068357369.1">
    <property type="nucleotide sequence ID" value="XM_068506123.1"/>
</dbReference>
<reference evidence="9" key="1">
    <citation type="submission" date="2016-10" db="EMBL/GenBank/DDBJ databases">
        <authorList>
            <person name="Benchimol M."/>
            <person name="Almeida L.G."/>
            <person name="Vasconcelos A.T."/>
            <person name="Perreira-Neves A."/>
            <person name="Rosa I.A."/>
            <person name="Tasca T."/>
            <person name="Bogo M.R."/>
            <person name="de Souza W."/>
        </authorList>
    </citation>
    <scope>NUCLEOTIDE SEQUENCE [LARGE SCALE GENOMIC DNA]</scope>
    <source>
        <strain evidence="9">K</strain>
    </source>
</reference>
<sequence>MSNRACPTVGDYVLLSTLGSGSTGKVKLAEHKTTGRKVAIKIIKKSTVEEQPDLAIKIRREISLMRLFDHPHLLQLVDVMESQAHLYIILEYASHGELFDFLVESGSLSVDDAVKFFRQIIFGLEFLHNHAICHRDLKPENILLDEFDNIKIADFGLARWMKSNIAETSCGSPHYASPEVIKGEPYDGRKSDIWSAGVVFYTLLCVFFKKFIFTRF</sequence>
<dbReference type="OrthoDB" id="193931at2759"/>
<dbReference type="EMBL" id="MLAK01000801">
    <property type="protein sequence ID" value="OHT04233.1"/>
    <property type="molecule type" value="Genomic_DNA"/>
</dbReference>
<dbReference type="PROSITE" id="PS00108">
    <property type="entry name" value="PROTEIN_KINASE_ST"/>
    <property type="match status" value="1"/>
</dbReference>
<dbReference type="SUPFAM" id="SSF56112">
    <property type="entry name" value="Protein kinase-like (PK-like)"/>
    <property type="match status" value="1"/>
</dbReference>
<dbReference type="AlphaFoldDB" id="A0A1J4JYJ9"/>
<evidence type="ECO:0000313" key="9">
    <source>
        <dbReference type="EMBL" id="OHT04233.1"/>
    </source>
</evidence>
<dbReference type="InterPro" id="IPR000719">
    <property type="entry name" value="Prot_kinase_dom"/>
</dbReference>
<name>A0A1J4JYJ9_9EUKA</name>
<gene>
    <name evidence="9" type="ORF">TRFO_28345</name>
</gene>
<comment type="caution">
    <text evidence="9">The sequence shown here is derived from an EMBL/GenBank/DDBJ whole genome shotgun (WGS) entry which is preliminary data.</text>
</comment>
<dbReference type="Proteomes" id="UP000179807">
    <property type="component" value="Unassembled WGS sequence"/>
</dbReference>
<proteinExistence type="inferred from homology"/>
<evidence type="ECO:0000256" key="4">
    <source>
        <dbReference type="ARBA" id="ARBA00022777"/>
    </source>
</evidence>
<keyword evidence="4 9" id="KW-0418">Kinase</keyword>
<dbReference type="SMART" id="SM00220">
    <property type="entry name" value="S_TKc"/>
    <property type="match status" value="1"/>
</dbReference>
<comment type="similarity">
    <text evidence="7">Belongs to the protein kinase superfamily.</text>
</comment>
<dbReference type="PROSITE" id="PS00107">
    <property type="entry name" value="PROTEIN_KINASE_ATP"/>
    <property type="match status" value="1"/>
</dbReference>
<dbReference type="GO" id="GO:0004674">
    <property type="term" value="F:protein serine/threonine kinase activity"/>
    <property type="evidence" value="ECO:0007669"/>
    <property type="project" value="UniProtKB-KW"/>
</dbReference>
<evidence type="ECO:0000259" key="8">
    <source>
        <dbReference type="PROSITE" id="PS50011"/>
    </source>
</evidence>
<dbReference type="FunFam" id="3.30.200.20:FF:000003">
    <property type="entry name" value="Non-specific serine/threonine protein kinase"/>
    <property type="match status" value="1"/>
</dbReference>
<evidence type="ECO:0000256" key="7">
    <source>
        <dbReference type="RuleBase" id="RU000304"/>
    </source>
</evidence>
<evidence type="ECO:0000256" key="6">
    <source>
        <dbReference type="PROSITE-ProRule" id="PRU10141"/>
    </source>
</evidence>
<keyword evidence="3 6" id="KW-0547">Nucleotide-binding</keyword>
<dbReference type="VEuPathDB" id="TrichDB:TRFO_28345"/>